<evidence type="ECO:0000313" key="3">
    <source>
        <dbReference type="Proteomes" id="UP000177515"/>
    </source>
</evidence>
<keyword evidence="3" id="KW-1185">Reference proteome</keyword>
<proteinExistence type="predicted"/>
<accession>A0ABN4TU93</accession>
<name>A0ABN4TU93_9BURK</name>
<dbReference type="RefSeq" id="WP_071070987.1">
    <property type="nucleotide sequence ID" value="NZ_CP017755.1"/>
</dbReference>
<sequence length="277" mass="26585">MLRTPLPRPRSGAGARAAAALLGLGLAWCGAAQAINPLQREDGTGDAMAGASARTGQGSALSRARDGMAAWEPVAAERLEALRGGFDVGAGLQVSFGIDRAVLINGQLVVSTSLNIPDVSQITAAQANMLASLLGNVSAVVANANNAAAAAGSNGRGGNGANGGNGGSASVPGTSGAAAAAALVGGAGLPTSVSSNGTTTVATNGLLTLVQNGGGNSIAPGAIPASLAATVIQNSLNNQAIASLTSINAAVNTLGAFRAMQAGALLNSTLIQSAVSR</sequence>
<evidence type="ECO:0000256" key="1">
    <source>
        <dbReference type="SAM" id="SignalP"/>
    </source>
</evidence>
<protein>
    <recommendedName>
        <fullName evidence="4">Flagellin</fullName>
    </recommendedName>
</protein>
<gene>
    <name evidence="2" type="ORF">BKK80_20305</name>
</gene>
<organism evidence="2 3">
    <name type="scientific">Cupriavidus malaysiensis</name>
    <dbReference type="NCBI Taxonomy" id="367825"/>
    <lineage>
        <taxon>Bacteria</taxon>
        <taxon>Pseudomonadati</taxon>
        <taxon>Pseudomonadota</taxon>
        <taxon>Betaproteobacteria</taxon>
        <taxon>Burkholderiales</taxon>
        <taxon>Burkholderiaceae</taxon>
        <taxon>Cupriavidus</taxon>
    </lineage>
</organism>
<reference evidence="2 3" key="1">
    <citation type="submission" date="2016-10" db="EMBL/GenBank/DDBJ databases">
        <title>Complete genome sequences of three Cupriavidus strains isolated from various Malaysian environments.</title>
        <authorList>
            <person name="Abdullah A.A.-A."/>
            <person name="Shafie N.A.H."/>
            <person name="Lau N.S."/>
        </authorList>
    </citation>
    <scope>NUCLEOTIDE SEQUENCE [LARGE SCALE GENOMIC DNA]</scope>
    <source>
        <strain evidence="2 3">USMAA1020</strain>
    </source>
</reference>
<dbReference type="Proteomes" id="UP000177515">
    <property type="component" value="Chromosome 2"/>
</dbReference>
<feature type="signal peptide" evidence="1">
    <location>
        <begin position="1"/>
        <end position="34"/>
    </location>
</feature>
<feature type="chain" id="PRO_5046804894" description="Flagellin" evidence="1">
    <location>
        <begin position="35"/>
        <end position="277"/>
    </location>
</feature>
<evidence type="ECO:0008006" key="4">
    <source>
        <dbReference type="Google" id="ProtNLM"/>
    </source>
</evidence>
<evidence type="ECO:0000313" key="2">
    <source>
        <dbReference type="EMBL" id="AOZ08326.1"/>
    </source>
</evidence>
<keyword evidence="1" id="KW-0732">Signal</keyword>
<dbReference type="EMBL" id="CP017755">
    <property type="protein sequence ID" value="AOZ08326.1"/>
    <property type="molecule type" value="Genomic_DNA"/>
</dbReference>